<comment type="similarity">
    <text evidence="1">Belongs to the aldolase LacD family.</text>
</comment>
<name>A0A1G2CP13_9BACT</name>
<evidence type="ECO:0000313" key="4">
    <source>
        <dbReference type="Proteomes" id="UP000177246"/>
    </source>
</evidence>
<accession>A0A1G2CP13</accession>
<dbReference type="SMART" id="SM01133">
    <property type="entry name" value="DeoC"/>
    <property type="match status" value="1"/>
</dbReference>
<protein>
    <recommendedName>
        <fullName evidence="5">DUF2090 domain-containing protein</fullName>
    </recommendedName>
</protein>
<evidence type="ECO:0000256" key="2">
    <source>
        <dbReference type="ARBA" id="ARBA00023239"/>
    </source>
</evidence>
<dbReference type="PANTHER" id="PTHR39340:SF1">
    <property type="entry name" value="SULFOFRUCTOSEPHOSPHATE ALDOLASE"/>
    <property type="match status" value="1"/>
</dbReference>
<dbReference type="InterPro" id="IPR013785">
    <property type="entry name" value="Aldolase_TIM"/>
</dbReference>
<evidence type="ECO:0008006" key="5">
    <source>
        <dbReference type="Google" id="ProtNLM"/>
    </source>
</evidence>
<dbReference type="EMBL" id="MHLF01000027">
    <property type="protein sequence ID" value="OGZ03123.1"/>
    <property type="molecule type" value="Genomic_DNA"/>
</dbReference>
<dbReference type="SUPFAM" id="SSF51569">
    <property type="entry name" value="Aldolase"/>
    <property type="match status" value="1"/>
</dbReference>
<keyword evidence="2" id="KW-0456">Lyase</keyword>
<evidence type="ECO:0000313" key="3">
    <source>
        <dbReference type="EMBL" id="OGZ03123.1"/>
    </source>
</evidence>
<evidence type="ECO:0000256" key="1">
    <source>
        <dbReference type="ARBA" id="ARBA00008679"/>
    </source>
</evidence>
<dbReference type="NCBIfam" id="NF009498">
    <property type="entry name" value="PRK12858.1"/>
    <property type="match status" value="1"/>
</dbReference>
<dbReference type="GO" id="GO:0061595">
    <property type="term" value="F:6-deoxy-6-sulfofructose-1-phosphate aldolase activity"/>
    <property type="evidence" value="ECO:0007669"/>
    <property type="project" value="TreeGrafter"/>
</dbReference>
<dbReference type="PANTHER" id="PTHR39340">
    <property type="entry name" value="SULFOFRUCTOSEPHOSPHATE ALDOLASE"/>
    <property type="match status" value="1"/>
</dbReference>
<reference evidence="3 4" key="1">
    <citation type="journal article" date="2016" name="Nat. Commun.">
        <title>Thousands of microbial genomes shed light on interconnected biogeochemical processes in an aquifer system.</title>
        <authorList>
            <person name="Anantharaman K."/>
            <person name="Brown C.T."/>
            <person name="Hug L.A."/>
            <person name="Sharon I."/>
            <person name="Castelle C.J."/>
            <person name="Probst A.J."/>
            <person name="Thomas B.C."/>
            <person name="Singh A."/>
            <person name="Wilkins M.J."/>
            <person name="Karaoz U."/>
            <person name="Brodie E.L."/>
            <person name="Williams K.H."/>
            <person name="Hubbard S.S."/>
            <person name="Banfield J.F."/>
        </authorList>
    </citation>
    <scope>NUCLEOTIDE SEQUENCE [LARGE SCALE GENOMIC DNA]</scope>
</reference>
<dbReference type="Pfam" id="PF01791">
    <property type="entry name" value="DeoC"/>
    <property type="match status" value="1"/>
</dbReference>
<sequence length="272" mass="30273">MDLRRFQNKGKFLMLALDHRGSLKKMLLTAGMAAEKEDIIKWKMAALKALSSLASAALVDPEFGLPALKRAKIKKPFFLSIEKTGYEDESGERKTVLEYSVPQLKKMGAAGVKLLIFYNPEATVEYKEKQIKTTKKVFSDCKKSKLPFLLEIVTYGSGEGAKKEKGVFQSVKDFLAAGVQADIFKIEFPGKSFGLKISEELEKTPWILLSAGGDFPVFRKQVKTAMANGAKGFLAGRAIWKDFGNYKEGELEKFFKEKAVGRFSEICKIALG</sequence>
<dbReference type="GO" id="GO:1902777">
    <property type="term" value="P:6-sulfoquinovose(1-) catabolic process"/>
    <property type="evidence" value="ECO:0007669"/>
    <property type="project" value="TreeGrafter"/>
</dbReference>
<proteinExistence type="inferred from homology"/>
<dbReference type="Gene3D" id="3.20.20.70">
    <property type="entry name" value="Aldolase class I"/>
    <property type="match status" value="1"/>
</dbReference>
<dbReference type="InterPro" id="IPR050552">
    <property type="entry name" value="LacD_aldolase"/>
</dbReference>
<gene>
    <name evidence="3" type="ORF">A2430_01260</name>
</gene>
<dbReference type="AlphaFoldDB" id="A0A1G2CP13"/>
<dbReference type="InterPro" id="IPR002915">
    <property type="entry name" value="DeoC/FbaB/LacD_aldolase"/>
</dbReference>
<dbReference type="Proteomes" id="UP000177246">
    <property type="component" value="Unassembled WGS sequence"/>
</dbReference>
<comment type="caution">
    <text evidence="3">The sequence shown here is derived from an EMBL/GenBank/DDBJ whole genome shotgun (WGS) entry which is preliminary data.</text>
</comment>
<organism evidence="3 4">
    <name type="scientific">Candidatus Liptonbacteria bacterium RIFOXYC1_FULL_36_8</name>
    <dbReference type="NCBI Taxonomy" id="1798655"/>
    <lineage>
        <taxon>Bacteria</taxon>
        <taxon>Candidatus Liptoniibacteriota</taxon>
    </lineage>
</organism>